<dbReference type="AlphaFoldDB" id="A0A0K0DIX1"/>
<evidence type="ECO:0000313" key="2">
    <source>
        <dbReference type="WBParaSite" id="ACAC_0001129001-mRNA-1"/>
    </source>
</evidence>
<reference evidence="1" key="1">
    <citation type="submission" date="2012-09" db="EMBL/GenBank/DDBJ databases">
        <authorList>
            <person name="Martin A.A."/>
        </authorList>
    </citation>
    <scope>NUCLEOTIDE SEQUENCE</scope>
</reference>
<accession>A0A0K0DIX1</accession>
<name>A0A0K0DIX1_ANGCA</name>
<keyword evidence="1" id="KW-1185">Reference proteome</keyword>
<protein>
    <submittedName>
        <fullName evidence="2">Cytochrome b</fullName>
    </submittedName>
</protein>
<dbReference type="WBParaSite" id="ACAC_0001129001-mRNA-1">
    <property type="protein sequence ID" value="ACAC_0001129001-mRNA-1"/>
    <property type="gene ID" value="ACAC_0001129001"/>
</dbReference>
<sequence>MKLQNTPIFNPATPPINTRIPVVDTVYNNPFYWYVFRYPG</sequence>
<reference evidence="2" key="2">
    <citation type="submission" date="2017-02" db="UniProtKB">
        <authorList>
            <consortium name="WormBaseParasite"/>
        </authorList>
    </citation>
    <scope>IDENTIFICATION</scope>
</reference>
<dbReference type="Proteomes" id="UP000035642">
    <property type="component" value="Unassembled WGS sequence"/>
</dbReference>
<evidence type="ECO:0000313" key="1">
    <source>
        <dbReference type="Proteomes" id="UP000035642"/>
    </source>
</evidence>
<proteinExistence type="predicted"/>
<organism evidence="1 2">
    <name type="scientific">Angiostrongylus cantonensis</name>
    <name type="common">Rat lungworm</name>
    <dbReference type="NCBI Taxonomy" id="6313"/>
    <lineage>
        <taxon>Eukaryota</taxon>
        <taxon>Metazoa</taxon>
        <taxon>Ecdysozoa</taxon>
        <taxon>Nematoda</taxon>
        <taxon>Chromadorea</taxon>
        <taxon>Rhabditida</taxon>
        <taxon>Rhabditina</taxon>
        <taxon>Rhabditomorpha</taxon>
        <taxon>Strongyloidea</taxon>
        <taxon>Metastrongylidae</taxon>
        <taxon>Angiostrongylus</taxon>
    </lineage>
</organism>